<dbReference type="EMBL" id="CP033926">
    <property type="protein sequence ID" value="AZA99159.1"/>
    <property type="molecule type" value="Genomic_DNA"/>
</dbReference>
<gene>
    <name evidence="1" type="ORF">EG359_05875</name>
    <name evidence="2" type="ORF">SAMN05421768_101183</name>
</gene>
<name>A0A1N7HTS1_9FLAO</name>
<dbReference type="RefSeq" id="WP_076351078.1">
    <property type="nucleotide sequence ID" value="NZ_CP033926.1"/>
</dbReference>
<proteinExistence type="predicted"/>
<dbReference type="Proteomes" id="UP000186106">
    <property type="component" value="Unassembled WGS sequence"/>
</dbReference>
<dbReference type="EMBL" id="FTNZ01000001">
    <property type="protein sequence ID" value="SIS28130.1"/>
    <property type="molecule type" value="Genomic_DNA"/>
</dbReference>
<organism evidence="2 3">
    <name type="scientific">Chryseobacterium joostei</name>
    <dbReference type="NCBI Taxonomy" id="112234"/>
    <lineage>
        <taxon>Bacteria</taxon>
        <taxon>Pseudomonadati</taxon>
        <taxon>Bacteroidota</taxon>
        <taxon>Flavobacteriia</taxon>
        <taxon>Flavobacteriales</taxon>
        <taxon>Weeksellaceae</taxon>
        <taxon>Chryseobacterium group</taxon>
        <taxon>Chryseobacterium</taxon>
    </lineage>
</organism>
<sequence>MKTIRIKLITTAIIMSLYAVLSSSKRENMLNTGLFYVNPDGTMGDAVINGDCYGVGPICYQEFDLDTELPTGNFIIRGSRQP</sequence>
<evidence type="ECO:0000313" key="2">
    <source>
        <dbReference type="EMBL" id="SIS28130.1"/>
    </source>
</evidence>
<dbReference type="KEGG" id="cjt:EG359_05875"/>
<dbReference type="AlphaFoldDB" id="A0A1N7HTS1"/>
<protein>
    <submittedName>
        <fullName evidence="2">Uncharacterized protein</fullName>
    </submittedName>
</protein>
<evidence type="ECO:0000313" key="3">
    <source>
        <dbReference type="Proteomes" id="UP000186106"/>
    </source>
</evidence>
<evidence type="ECO:0000313" key="1">
    <source>
        <dbReference type="EMBL" id="AZA99159.1"/>
    </source>
</evidence>
<dbReference type="STRING" id="112234.SAMN05421768_101183"/>
<keyword evidence="4" id="KW-1185">Reference proteome</keyword>
<reference evidence="2 3" key="1">
    <citation type="submission" date="2017-01" db="EMBL/GenBank/DDBJ databases">
        <authorList>
            <person name="Mah S.A."/>
            <person name="Swanson W.J."/>
            <person name="Moy G.W."/>
            <person name="Vacquier V.D."/>
        </authorList>
    </citation>
    <scope>NUCLEOTIDE SEQUENCE [LARGE SCALE GENOMIC DNA]</scope>
    <source>
        <strain evidence="2 3">DSM 16927</strain>
    </source>
</reference>
<accession>A0A1N7HTS1</accession>
<dbReference type="OrthoDB" id="1264374at2"/>
<reference evidence="1 4" key="2">
    <citation type="submission" date="2018-11" db="EMBL/GenBank/DDBJ databases">
        <title>Proposal to divide the Flavobacteriaceae and reorganize its genera based on Amino Acid Identity values calculated from whole genome sequences.</title>
        <authorList>
            <person name="Nicholson A.C."/>
            <person name="Gulvik C.A."/>
            <person name="Whitney A.M."/>
            <person name="Humrighouse B.W."/>
            <person name="Bell M."/>
            <person name="Holmes B."/>
            <person name="Steigerwalt A.G."/>
            <person name="Villarma A."/>
            <person name="Sheth M."/>
            <person name="Batra D."/>
            <person name="Pryor J."/>
            <person name="Bernardet J.-F."/>
            <person name="Hugo C."/>
            <person name="Kampfer P."/>
            <person name="Newman J."/>
            <person name="McQuiston J.R."/>
        </authorList>
    </citation>
    <scope>NUCLEOTIDE SEQUENCE [LARGE SCALE GENOMIC DNA]</scope>
    <source>
        <strain evidence="1 4">DSM 16927</strain>
    </source>
</reference>
<evidence type="ECO:0000313" key="4">
    <source>
        <dbReference type="Proteomes" id="UP000279541"/>
    </source>
</evidence>
<dbReference type="Proteomes" id="UP000279541">
    <property type="component" value="Chromosome"/>
</dbReference>